<dbReference type="SUPFAM" id="SSF89155">
    <property type="entry name" value="TorD-like"/>
    <property type="match status" value="1"/>
</dbReference>
<dbReference type="InterPro" id="IPR020945">
    <property type="entry name" value="DMSO/NO3_reduct_chaperone"/>
</dbReference>
<dbReference type="Proteomes" id="UP000239724">
    <property type="component" value="Unassembled WGS sequence"/>
</dbReference>
<reference evidence="2 3" key="1">
    <citation type="journal article" date="2018" name="Arch. Microbiol.">
        <title>New insights into the metabolic potential of the phototrophic purple bacterium Rhodopila globiformis DSM 161(T) from its draft genome sequence and evidence for a vanadium-dependent nitrogenase.</title>
        <authorList>
            <person name="Imhoff J.F."/>
            <person name="Rahn T."/>
            <person name="Kunzel S."/>
            <person name="Neulinger S.C."/>
        </authorList>
    </citation>
    <scope>NUCLEOTIDE SEQUENCE [LARGE SCALE GENOMIC DNA]</scope>
    <source>
        <strain evidence="2 3">DSM 161</strain>
    </source>
</reference>
<comment type="caution">
    <text evidence="2">The sequence shown here is derived from an EMBL/GenBank/DDBJ whole genome shotgun (WGS) entry which is preliminary data.</text>
</comment>
<organism evidence="2 3">
    <name type="scientific">Rhodopila globiformis</name>
    <name type="common">Rhodopseudomonas globiformis</name>
    <dbReference type="NCBI Taxonomy" id="1071"/>
    <lineage>
        <taxon>Bacteria</taxon>
        <taxon>Pseudomonadati</taxon>
        <taxon>Pseudomonadota</taxon>
        <taxon>Alphaproteobacteria</taxon>
        <taxon>Acetobacterales</taxon>
        <taxon>Acetobacteraceae</taxon>
        <taxon>Rhodopila</taxon>
    </lineage>
</organism>
<gene>
    <name evidence="2" type="ORF">CCS01_11705</name>
</gene>
<dbReference type="Gene3D" id="1.10.3480.10">
    <property type="entry name" value="TorD-like"/>
    <property type="match status" value="1"/>
</dbReference>
<sequence>MLDPTLRDLELARLAETASRLLLNAPDAATLSAMERAAGGALDLAQSRQDFYDHLCIVQSGCFVPPVAHVLRQARQTQAYWHFGTPRYDGGDALASWYDAAGFEPSELPSDPILAGANRPLDHVGVLLAFLAALLDAAHDDNADRTLIGEFLGEHIEPWADTFAHLLSCSDSPYIALLGSMLADLFAAVRDTIPPLSPPTRAGHPNRGERTGSGSCAMLIAPPGGRGEDRREPD</sequence>
<accession>A0A2S6NI38</accession>
<name>A0A2S6NI38_RHOGL</name>
<evidence type="ECO:0000256" key="1">
    <source>
        <dbReference type="SAM" id="MobiDB-lite"/>
    </source>
</evidence>
<proteinExistence type="predicted"/>
<evidence type="ECO:0000313" key="3">
    <source>
        <dbReference type="Proteomes" id="UP000239724"/>
    </source>
</evidence>
<feature type="region of interest" description="Disordered" evidence="1">
    <location>
        <begin position="195"/>
        <end position="234"/>
    </location>
</feature>
<dbReference type="OrthoDB" id="9795302at2"/>
<dbReference type="RefSeq" id="WP_104519038.1">
    <property type="nucleotide sequence ID" value="NZ_NHRY01000120.1"/>
</dbReference>
<keyword evidence="3" id="KW-1185">Reference proteome</keyword>
<dbReference type="EMBL" id="NHRY01000120">
    <property type="protein sequence ID" value="PPQ34270.1"/>
    <property type="molecule type" value="Genomic_DNA"/>
</dbReference>
<protein>
    <submittedName>
        <fullName evidence="2">Uncharacterized protein</fullName>
    </submittedName>
</protein>
<dbReference type="InterPro" id="IPR036411">
    <property type="entry name" value="TorD-like_sf"/>
</dbReference>
<dbReference type="Pfam" id="PF02613">
    <property type="entry name" value="Nitrate_red_del"/>
    <property type="match status" value="1"/>
</dbReference>
<evidence type="ECO:0000313" key="2">
    <source>
        <dbReference type="EMBL" id="PPQ34270.1"/>
    </source>
</evidence>
<dbReference type="AlphaFoldDB" id="A0A2S6NI38"/>